<dbReference type="GeneID" id="95394481"/>
<reference evidence="1 2" key="1">
    <citation type="submission" date="2020-08" db="EMBL/GenBank/DDBJ databases">
        <title>Sequencing the genomes of 1000 actinobacteria strains.</title>
        <authorList>
            <person name="Klenk H.-P."/>
        </authorList>
    </citation>
    <scope>NUCLEOTIDE SEQUENCE [LARGE SCALE GENOMIC DNA]</scope>
    <source>
        <strain evidence="1 2">DSM 44320</strain>
    </source>
</reference>
<protein>
    <submittedName>
        <fullName evidence="1">Uncharacterized protein</fullName>
    </submittedName>
</protein>
<evidence type="ECO:0000313" key="2">
    <source>
        <dbReference type="Proteomes" id="UP000579945"/>
    </source>
</evidence>
<evidence type="ECO:0000313" key="1">
    <source>
        <dbReference type="EMBL" id="MBB3732442.1"/>
    </source>
</evidence>
<comment type="caution">
    <text evidence="1">The sequence shown here is derived from an EMBL/GenBank/DDBJ whole genome shotgun (WGS) entry which is preliminary data.</text>
</comment>
<accession>A0A7W5YSJ3</accession>
<gene>
    <name evidence="1" type="ORF">FHR33_008302</name>
</gene>
<sequence length="64" mass="6849">MNCPCNELDLDDACHAWIEGSRLLAGKLALLLGSGEDPCAAYGPGWYRLDVDGEAAWVGATPWL</sequence>
<organism evidence="1 2">
    <name type="scientific">Nonomuraea dietziae</name>
    <dbReference type="NCBI Taxonomy" id="65515"/>
    <lineage>
        <taxon>Bacteria</taxon>
        <taxon>Bacillati</taxon>
        <taxon>Actinomycetota</taxon>
        <taxon>Actinomycetes</taxon>
        <taxon>Streptosporangiales</taxon>
        <taxon>Streptosporangiaceae</taxon>
        <taxon>Nonomuraea</taxon>
    </lineage>
</organism>
<proteinExistence type="predicted"/>
<name>A0A7W5YSJ3_9ACTN</name>
<keyword evidence="2" id="KW-1185">Reference proteome</keyword>
<dbReference type="EMBL" id="JACIBV010000001">
    <property type="protein sequence ID" value="MBB3732442.1"/>
    <property type="molecule type" value="Genomic_DNA"/>
</dbReference>
<dbReference type="RefSeq" id="WP_183659429.1">
    <property type="nucleotide sequence ID" value="NZ_BAAAXX010000133.1"/>
</dbReference>
<dbReference type="Proteomes" id="UP000579945">
    <property type="component" value="Unassembled WGS sequence"/>
</dbReference>
<dbReference type="AlphaFoldDB" id="A0A7W5YSJ3"/>